<dbReference type="Pfam" id="PF13410">
    <property type="entry name" value="GST_C_2"/>
    <property type="match status" value="1"/>
</dbReference>
<evidence type="ECO:0000259" key="1">
    <source>
        <dbReference type="PROSITE" id="PS50404"/>
    </source>
</evidence>
<evidence type="ECO:0000313" key="5">
    <source>
        <dbReference type="Proteomes" id="UP000077037"/>
    </source>
</evidence>
<accession>A0A157S5C1</accession>
<dbReference type="CDD" id="cd03049">
    <property type="entry name" value="GST_N_3"/>
    <property type="match status" value="1"/>
</dbReference>
<dbReference type="AlphaFoldDB" id="A0A157S5C1"/>
<dbReference type="InterPro" id="IPR036282">
    <property type="entry name" value="Glutathione-S-Trfase_C_sf"/>
</dbReference>
<organism evidence="3 4">
    <name type="scientific">Bordetella ansorpii</name>
    <dbReference type="NCBI Taxonomy" id="288768"/>
    <lineage>
        <taxon>Bacteria</taxon>
        <taxon>Pseudomonadati</taxon>
        <taxon>Pseudomonadota</taxon>
        <taxon>Betaproteobacteria</taxon>
        <taxon>Burkholderiales</taxon>
        <taxon>Alcaligenaceae</taxon>
        <taxon>Bordetella</taxon>
    </lineage>
</organism>
<dbReference type="Gene3D" id="1.20.1050.10">
    <property type="match status" value="1"/>
</dbReference>
<dbReference type="Gene3D" id="3.40.30.10">
    <property type="entry name" value="Glutaredoxin"/>
    <property type="match status" value="1"/>
</dbReference>
<dbReference type="STRING" id="288768.SAMEA3906486_00234"/>
<feature type="domain" description="GST N-terminal" evidence="1">
    <location>
        <begin position="1"/>
        <end position="82"/>
    </location>
</feature>
<evidence type="ECO:0000313" key="3">
    <source>
        <dbReference type="EMBL" id="SAI65491.1"/>
    </source>
</evidence>
<dbReference type="PANTHER" id="PTHR43969">
    <property type="entry name" value="GLUTATHIONE S TRANSFERASE D10, ISOFORM A-RELATED"/>
    <property type="match status" value="1"/>
</dbReference>
<dbReference type="Proteomes" id="UP000077037">
    <property type="component" value="Unassembled WGS sequence"/>
</dbReference>
<keyword evidence="4" id="KW-1185">Reference proteome</keyword>
<dbReference type="EMBL" id="FKBS01000002">
    <property type="protein sequence ID" value="CZZ86804.1"/>
    <property type="molecule type" value="Genomic_DNA"/>
</dbReference>
<dbReference type="OrthoDB" id="8634103at2"/>
<proteinExistence type="predicted"/>
<dbReference type="EMBL" id="FKIF01000001">
    <property type="protein sequence ID" value="SAI65491.1"/>
    <property type="molecule type" value="Genomic_DNA"/>
</dbReference>
<keyword evidence="3" id="KW-0808">Transferase</keyword>
<dbReference type="GO" id="GO:0006749">
    <property type="term" value="P:glutathione metabolic process"/>
    <property type="evidence" value="ECO:0007669"/>
    <property type="project" value="TreeGrafter"/>
</dbReference>
<dbReference type="GO" id="GO:0004364">
    <property type="term" value="F:glutathione transferase activity"/>
    <property type="evidence" value="ECO:0007669"/>
    <property type="project" value="TreeGrafter"/>
</dbReference>
<dbReference type="SUPFAM" id="SSF47616">
    <property type="entry name" value="GST C-terminal domain-like"/>
    <property type="match status" value="1"/>
</dbReference>
<dbReference type="CDD" id="cd03205">
    <property type="entry name" value="GST_C_6"/>
    <property type="match status" value="1"/>
</dbReference>
<dbReference type="Pfam" id="PF13409">
    <property type="entry name" value="GST_N_2"/>
    <property type="match status" value="1"/>
</dbReference>
<dbReference type="InterPro" id="IPR036249">
    <property type="entry name" value="Thioredoxin-like_sf"/>
</dbReference>
<gene>
    <name evidence="3" type="primary">sspA_2</name>
    <name evidence="2" type="synonym">sspA_1</name>
    <name evidence="2" type="ORF">SAMEA1982600_00009</name>
    <name evidence="3" type="ORF">SAMEA3906486_00234</name>
</gene>
<dbReference type="PANTHER" id="PTHR43969:SF9">
    <property type="entry name" value="GLUTATHIONE S TRANSFERASE D10, ISOFORM A-RELATED"/>
    <property type="match status" value="1"/>
</dbReference>
<dbReference type="PROSITE" id="PS50404">
    <property type="entry name" value="GST_NTER"/>
    <property type="match status" value="1"/>
</dbReference>
<evidence type="ECO:0000313" key="2">
    <source>
        <dbReference type="EMBL" id="CZZ86804.1"/>
    </source>
</evidence>
<evidence type="ECO:0000313" key="4">
    <source>
        <dbReference type="Proteomes" id="UP000076848"/>
    </source>
</evidence>
<dbReference type="Proteomes" id="UP000076848">
    <property type="component" value="Unassembled WGS sequence"/>
</dbReference>
<dbReference type="SUPFAM" id="SSF52833">
    <property type="entry name" value="Thioredoxin-like"/>
    <property type="match status" value="1"/>
</dbReference>
<dbReference type="RefSeq" id="WP_066122620.1">
    <property type="nucleotide sequence ID" value="NZ_FKBS01000002.1"/>
</dbReference>
<name>A0A157S5C1_9BORD</name>
<reference evidence="3 4" key="1">
    <citation type="submission" date="2016-04" db="EMBL/GenBank/DDBJ databases">
        <authorList>
            <consortium name="Pathogen Informatics"/>
        </authorList>
    </citation>
    <scope>NUCLEOTIDE SEQUENCE [LARGE SCALE GENOMIC DNA]</scope>
    <source>
        <strain evidence="3 4">H050680373</strain>
        <strain evidence="2 5">NCTC13364</strain>
    </source>
</reference>
<protein>
    <submittedName>
        <fullName evidence="3">Glutathione S-transferase</fullName>
    </submittedName>
</protein>
<sequence>MKLFYSPTSPYVRKCVVLALELGLDGRIERLPAAANPINRDQSIVPVNPLGKVPTLVTDDGLALFDSRVICEYLDALGGGKMFPAGQDRWVALANQALGDGLLDAALLVRYEVGPRPEALRWEDWKRGQNEKITSCLERLEQLAGGFGDKLDIGTITLGCALGYLDFRFAGLDWRGQYPSAAKWFASFNARSSMQQTLPPQ</sequence>
<dbReference type="InterPro" id="IPR004045">
    <property type="entry name" value="Glutathione_S-Trfase_N"/>
</dbReference>